<dbReference type="Proteomes" id="UP000077552">
    <property type="component" value="Unassembled WGS sequence"/>
</dbReference>
<dbReference type="STRING" id="1385699.A7A78_12990"/>
<accession>A0A1A9LD55</accession>
<proteinExistence type="predicted"/>
<evidence type="ECO:0000313" key="5">
    <source>
        <dbReference type="EMBL" id="OAD91210.1"/>
    </source>
</evidence>
<keyword evidence="6" id="KW-1185">Reference proteome</keyword>
<dbReference type="GO" id="GO:0004066">
    <property type="term" value="F:asparagine synthase (glutamine-hydrolyzing) activity"/>
    <property type="evidence" value="ECO:0007669"/>
    <property type="project" value="UniProtKB-EC"/>
</dbReference>
<organism evidence="5 6">
    <name type="scientific">Aequorivita soesokkakensis</name>
    <dbReference type="NCBI Taxonomy" id="1385699"/>
    <lineage>
        <taxon>Bacteria</taxon>
        <taxon>Pseudomonadati</taxon>
        <taxon>Bacteroidota</taxon>
        <taxon>Flavobacteriia</taxon>
        <taxon>Flavobacteriales</taxon>
        <taxon>Flavobacteriaceae</taxon>
        <taxon>Aequorivita</taxon>
    </lineage>
</organism>
<dbReference type="AlphaFoldDB" id="A0A1A9LD55"/>
<evidence type="ECO:0000256" key="3">
    <source>
        <dbReference type="ARBA" id="ARBA00048741"/>
    </source>
</evidence>
<dbReference type="InterPro" id="IPR001962">
    <property type="entry name" value="Asn_synthase"/>
</dbReference>
<dbReference type="InterPro" id="IPR014729">
    <property type="entry name" value="Rossmann-like_a/b/a_fold"/>
</dbReference>
<dbReference type="OrthoDB" id="693367at2"/>
<sequence>MSTIKTPIIPSRQHFVQVEGDKELDKEAICIFVATGFFLDTDTYWKNQKVLAPASQNLVDESGILIESKPWFQWQYNQRDITFEKALEEFTSLFEQIIAEQLQDNKVILPLSGGLDSRTQAIAISKLKNSVTSYSYSFKGGYPESNIAKKIAKSCGFDFKEFKIEAGYLWPNLEELVAINNCYSEFTHPRQMAVLEDFKKMEGVFSLGHWGDVLFDRGAPEGIASEQLMPMILKKVVKKGGMELAQALWDEWSLDGDFDSYLKDRIATLLNKIDIQNTSAKFRAFKSMYWAPRWTSINLSVFEAAHPISLPYYDDRMCQFICTVPEEFLADRRLQIAYIKQQNPQLAKITWEAQKPFNLYTFEKNITPHNLPYRAGNKLNRTIKEAIGKPYVQRNWELQFLGMENDEKLQDHLFSENLHPFISKPLIAKFYNHFKNVDAVKYSHPLSMLLTLAVWNKNRKNG</sequence>
<dbReference type="Pfam" id="PF00733">
    <property type="entry name" value="Asn_synthase"/>
    <property type="match status" value="1"/>
</dbReference>
<comment type="catalytic activity">
    <reaction evidence="3">
        <text>L-aspartate + L-glutamine + ATP + H2O = L-asparagine + L-glutamate + AMP + diphosphate + H(+)</text>
        <dbReference type="Rhea" id="RHEA:12228"/>
        <dbReference type="ChEBI" id="CHEBI:15377"/>
        <dbReference type="ChEBI" id="CHEBI:15378"/>
        <dbReference type="ChEBI" id="CHEBI:29985"/>
        <dbReference type="ChEBI" id="CHEBI:29991"/>
        <dbReference type="ChEBI" id="CHEBI:30616"/>
        <dbReference type="ChEBI" id="CHEBI:33019"/>
        <dbReference type="ChEBI" id="CHEBI:58048"/>
        <dbReference type="ChEBI" id="CHEBI:58359"/>
        <dbReference type="ChEBI" id="CHEBI:456215"/>
        <dbReference type="EC" id="6.3.5.4"/>
    </reaction>
</comment>
<gene>
    <name evidence="5" type="ORF">A7A78_12990</name>
</gene>
<protein>
    <recommendedName>
        <fullName evidence="2">asparagine synthase (glutamine-hydrolyzing)</fullName>
        <ecNumber evidence="2">6.3.5.4</ecNumber>
    </recommendedName>
</protein>
<comment type="pathway">
    <text evidence="1">Amino-acid biosynthesis; L-asparagine biosynthesis; L-asparagine from L-aspartate (L-Gln route): step 1/1.</text>
</comment>
<name>A0A1A9LD55_9FLAO</name>
<evidence type="ECO:0000256" key="1">
    <source>
        <dbReference type="ARBA" id="ARBA00005187"/>
    </source>
</evidence>
<dbReference type="Gene3D" id="3.40.50.620">
    <property type="entry name" value="HUPs"/>
    <property type="match status" value="1"/>
</dbReference>
<comment type="caution">
    <text evidence="5">The sequence shown here is derived from an EMBL/GenBank/DDBJ whole genome shotgun (WGS) entry which is preliminary data.</text>
</comment>
<evidence type="ECO:0000259" key="4">
    <source>
        <dbReference type="Pfam" id="PF00733"/>
    </source>
</evidence>
<evidence type="ECO:0000313" key="6">
    <source>
        <dbReference type="Proteomes" id="UP000077552"/>
    </source>
</evidence>
<dbReference type="InterPro" id="IPR051786">
    <property type="entry name" value="ASN_synthetase/amidase"/>
</dbReference>
<dbReference type="RefSeq" id="WP_068762021.1">
    <property type="nucleotide sequence ID" value="NZ_LXIE01000022.1"/>
</dbReference>
<dbReference type="EC" id="6.3.5.4" evidence="2"/>
<evidence type="ECO:0000256" key="2">
    <source>
        <dbReference type="ARBA" id="ARBA00012737"/>
    </source>
</evidence>
<feature type="domain" description="Asparagine synthetase" evidence="4">
    <location>
        <begin position="90"/>
        <end position="179"/>
    </location>
</feature>
<dbReference type="EMBL" id="LXIE01000022">
    <property type="protein sequence ID" value="OAD91210.1"/>
    <property type="molecule type" value="Genomic_DNA"/>
</dbReference>
<dbReference type="GO" id="GO:0006529">
    <property type="term" value="P:asparagine biosynthetic process"/>
    <property type="evidence" value="ECO:0007669"/>
    <property type="project" value="InterPro"/>
</dbReference>
<dbReference type="PANTHER" id="PTHR43284:SF1">
    <property type="entry name" value="ASPARAGINE SYNTHETASE"/>
    <property type="match status" value="1"/>
</dbReference>
<dbReference type="PANTHER" id="PTHR43284">
    <property type="entry name" value="ASPARAGINE SYNTHETASE (GLUTAMINE-HYDROLYZING)"/>
    <property type="match status" value="1"/>
</dbReference>
<dbReference type="SUPFAM" id="SSF52402">
    <property type="entry name" value="Adenine nucleotide alpha hydrolases-like"/>
    <property type="match status" value="1"/>
</dbReference>
<reference evidence="5 6" key="1">
    <citation type="submission" date="2016-05" db="EMBL/GenBank/DDBJ databases">
        <title>Genome sequencing of Vitellibacter soesokkakensis RSSK-12.</title>
        <authorList>
            <person name="Thevarajoo S."/>
            <person name="Selvaratnam C."/>
            <person name="Goh K.M."/>
            <person name="Chan K.-G."/>
            <person name="Chong C.S."/>
        </authorList>
    </citation>
    <scope>NUCLEOTIDE SEQUENCE [LARGE SCALE GENOMIC DNA]</scope>
    <source>
        <strain evidence="5 6">RSSK-12</strain>
    </source>
</reference>